<accession>A0ABR1YKH5</accession>
<keyword evidence="3" id="KW-1185">Reference proteome</keyword>
<keyword evidence="1" id="KW-0472">Membrane</keyword>
<evidence type="ECO:0000256" key="1">
    <source>
        <dbReference type="SAM" id="Phobius"/>
    </source>
</evidence>
<sequence>MCYLFQSPCVIELVYHVFCLVFGLSSIRALALVFRLQAPRWLPIPTLFFRSRLASALQHHKSHSVVSKNHQQRVRPLVTAAPHENKSNTIHTSFFPISGWSTFASSSDTRYRSPGRPRATRSRLALFWKGLLPSTAFRYCVYLILLLCRVCRFTGIGWSNRFNVLWHGKASNRLRTAVFLIFLRSQSCHLPHTPGC</sequence>
<evidence type="ECO:0000313" key="3">
    <source>
        <dbReference type="Proteomes" id="UP001492380"/>
    </source>
</evidence>
<keyword evidence="1" id="KW-0812">Transmembrane</keyword>
<comment type="caution">
    <text evidence="2">The sequence shown here is derived from an EMBL/GenBank/DDBJ whole genome shotgun (WGS) entry which is preliminary data.</text>
</comment>
<dbReference type="Proteomes" id="UP001492380">
    <property type="component" value="Unassembled WGS sequence"/>
</dbReference>
<feature type="transmembrane region" description="Helical" evidence="1">
    <location>
        <begin position="13"/>
        <end position="34"/>
    </location>
</feature>
<keyword evidence="1" id="KW-1133">Transmembrane helix</keyword>
<evidence type="ECO:0008006" key="4">
    <source>
        <dbReference type="Google" id="ProtNLM"/>
    </source>
</evidence>
<proteinExistence type="predicted"/>
<gene>
    <name evidence="2" type="ORF">HDK90DRAFT_298424</name>
</gene>
<dbReference type="EMBL" id="JBBWRZ010000007">
    <property type="protein sequence ID" value="KAK8232125.1"/>
    <property type="molecule type" value="Genomic_DNA"/>
</dbReference>
<organism evidence="2 3">
    <name type="scientific">Phyllosticta capitalensis</name>
    <dbReference type="NCBI Taxonomy" id="121624"/>
    <lineage>
        <taxon>Eukaryota</taxon>
        <taxon>Fungi</taxon>
        <taxon>Dikarya</taxon>
        <taxon>Ascomycota</taxon>
        <taxon>Pezizomycotina</taxon>
        <taxon>Dothideomycetes</taxon>
        <taxon>Dothideomycetes incertae sedis</taxon>
        <taxon>Botryosphaeriales</taxon>
        <taxon>Phyllostictaceae</taxon>
        <taxon>Phyllosticta</taxon>
    </lineage>
</organism>
<evidence type="ECO:0000313" key="2">
    <source>
        <dbReference type="EMBL" id="KAK8232125.1"/>
    </source>
</evidence>
<reference evidence="2 3" key="1">
    <citation type="submission" date="2024-04" db="EMBL/GenBank/DDBJ databases">
        <title>Phyllosticta paracitricarpa is synonymous to the EU quarantine fungus P. citricarpa based on phylogenomic analyses.</title>
        <authorList>
            <consortium name="Lawrence Berkeley National Laboratory"/>
            <person name="Van Ingen-Buijs V.A."/>
            <person name="Van Westerhoven A.C."/>
            <person name="Haridas S."/>
            <person name="Skiadas P."/>
            <person name="Martin F."/>
            <person name="Groenewald J.Z."/>
            <person name="Crous P.W."/>
            <person name="Seidl M.F."/>
        </authorList>
    </citation>
    <scope>NUCLEOTIDE SEQUENCE [LARGE SCALE GENOMIC DNA]</scope>
    <source>
        <strain evidence="2 3">CBS 123374</strain>
    </source>
</reference>
<name>A0ABR1YKH5_9PEZI</name>
<protein>
    <recommendedName>
        <fullName evidence="4">Secreted protein</fullName>
    </recommendedName>
</protein>